<comment type="caution">
    <text evidence="2">The sequence shown here is derived from an EMBL/GenBank/DDBJ whole genome shotgun (WGS) entry which is preliminary data.</text>
</comment>
<evidence type="ECO:0000313" key="2">
    <source>
        <dbReference type="EMBL" id="CAG2154861.1"/>
    </source>
</evidence>
<evidence type="ECO:0000313" key="3">
    <source>
        <dbReference type="Proteomes" id="UP000672934"/>
    </source>
</evidence>
<evidence type="ECO:0000256" key="1">
    <source>
        <dbReference type="SAM" id="MobiDB-lite"/>
    </source>
</evidence>
<protein>
    <recommendedName>
        <fullName evidence="4">DUF2188 domain-containing protein</fullName>
    </recommendedName>
</protein>
<dbReference type="AlphaFoldDB" id="A0A916J1Q8"/>
<name>A0A916J1Q8_9BURK</name>
<dbReference type="RefSeq" id="WP_211950063.1">
    <property type="nucleotide sequence ID" value="NZ_CAJPUY010000023.1"/>
</dbReference>
<feature type="region of interest" description="Disordered" evidence="1">
    <location>
        <begin position="53"/>
        <end position="76"/>
    </location>
</feature>
<gene>
    <name evidence="2" type="ORF">LMG31506_05213</name>
</gene>
<sequence length="76" mass="8432">MVGHNVHVVPAGDRWAVVADGGHGRETFRTQEEAVASGTEKARQREVDLFVHGRDGQTRARNSYGQDPHNIRGRPM</sequence>
<dbReference type="InterPro" id="IPR018691">
    <property type="entry name" value="DUF2188"/>
</dbReference>
<reference evidence="2" key="1">
    <citation type="submission" date="2021-03" db="EMBL/GenBank/DDBJ databases">
        <authorList>
            <person name="Peeters C."/>
        </authorList>
    </citation>
    <scope>NUCLEOTIDE SEQUENCE</scope>
    <source>
        <strain evidence="2">LMG 31506</strain>
    </source>
</reference>
<proteinExistence type="predicted"/>
<accession>A0A916J1Q8</accession>
<evidence type="ECO:0008006" key="4">
    <source>
        <dbReference type="Google" id="ProtNLM"/>
    </source>
</evidence>
<dbReference type="Pfam" id="PF09954">
    <property type="entry name" value="DUF2188"/>
    <property type="match status" value="1"/>
</dbReference>
<keyword evidence="3" id="KW-1185">Reference proteome</keyword>
<organism evidence="2 3">
    <name type="scientific">Cupriavidus yeoncheonensis</name>
    <dbReference type="NCBI Taxonomy" id="1462994"/>
    <lineage>
        <taxon>Bacteria</taxon>
        <taxon>Pseudomonadati</taxon>
        <taxon>Pseudomonadota</taxon>
        <taxon>Betaproteobacteria</taxon>
        <taxon>Burkholderiales</taxon>
        <taxon>Burkholderiaceae</taxon>
        <taxon>Cupriavidus</taxon>
    </lineage>
</organism>
<dbReference type="Proteomes" id="UP000672934">
    <property type="component" value="Unassembled WGS sequence"/>
</dbReference>
<dbReference type="EMBL" id="CAJPUY010000023">
    <property type="protein sequence ID" value="CAG2154861.1"/>
    <property type="molecule type" value="Genomic_DNA"/>
</dbReference>